<name>A0ABP7I6M0_9ACTN</name>
<dbReference type="SUPFAM" id="SSF51735">
    <property type="entry name" value="NAD(P)-binding Rossmann-fold domains"/>
    <property type="match status" value="1"/>
</dbReference>
<dbReference type="InterPro" id="IPR051783">
    <property type="entry name" value="NAD(P)-dependent_oxidoreduct"/>
</dbReference>
<dbReference type="Pfam" id="PF01370">
    <property type="entry name" value="Epimerase"/>
    <property type="match status" value="1"/>
</dbReference>
<dbReference type="InterPro" id="IPR001509">
    <property type="entry name" value="Epimerase_deHydtase"/>
</dbReference>
<comment type="caution">
    <text evidence="2">The sequence shown here is derived from an EMBL/GenBank/DDBJ whole genome shotgun (WGS) entry which is preliminary data.</text>
</comment>
<feature type="domain" description="NAD-dependent epimerase/dehydratase" evidence="1">
    <location>
        <begin position="5"/>
        <end position="225"/>
    </location>
</feature>
<gene>
    <name evidence="2" type="ORF">GCM10022242_09280</name>
</gene>
<evidence type="ECO:0000259" key="1">
    <source>
        <dbReference type="Pfam" id="PF01370"/>
    </source>
</evidence>
<organism evidence="2 3">
    <name type="scientific">Nocardioides panacisoli</name>
    <dbReference type="NCBI Taxonomy" id="627624"/>
    <lineage>
        <taxon>Bacteria</taxon>
        <taxon>Bacillati</taxon>
        <taxon>Actinomycetota</taxon>
        <taxon>Actinomycetes</taxon>
        <taxon>Propionibacteriales</taxon>
        <taxon>Nocardioidaceae</taxon>
        <taxon>Nocardioides</taxon>
    </lineage>
</organism>
<dbReference type="EMBL" id="BAABAH010000002">
    <property type="protein sequence ID" value="GAA3808555.1"/>
    <property type="molecule type" value="Genomic_DNA"/>
</dbReference>
<reference evidence="3" key="1">
    <citation type="journal article" date="2019" name="Int. J. Syst. Evol. Microbiol.">
        <title>The Global Catalogue of Microorganisms (GCM) 10K type strain sequencing project: providing services to taxonomists for standard genome sequencing and annotation.</title>
        <authorList>
            <consortium name="The Broad Institute Genomics Platform"/>
            <consortium name="The Broad Institute Genome Sequencing Center for Infectious Disease"/>
            <person name="Wu L."/>
            <person name="Ma J."/>
        </authorList>
    </citation>
    <scope>NUCLEOTIDE SEQUENCE [LARGE SCALE GENOMIC DNA]</scope>
    <source>
        <strain evidence="3">JCM 16953</strain>
    </source>
</reference>
<dbReference type="Gene3D" id="3.40.50.720">
    <property type="entry name" value="NAD(P)-binding Rossmann-like Domain"/>
    <property type="match status" value="1"/>
</dbReference>
<dbReference type="PANTHER" id="PTHR48079">
    <property type="entry name" value="PROTEIN YEEZ"/>
    <property type="match status" value="1"/>
</dbReference>
<keyword evidence="3" id="KW-1185">Reference proteome</keyword>
<protein>
    <submittedName>
        <fullName evidence="2">NAD-dependent epimerase/dehydratase family protein</fullName>
    </submittedName>
</protein>
<dbReference type="InterPro" id="IPR036291">
    <property type="entry name" value="NAD(P)-bd_dom_sf"/>
</dbReference>
<sequence length="324" mass="35301">MRYAMTGATGFLGGVLARQLRDSGHDVVALVRDPARATSLQDLGVELVVGDLDDTAALDRLLAGADGFFHVAGWYKHGRREAETLRRVNVEGTRNALEAAERAGDVRTVYTSTIALNSDTHGAVRDESYHHQGPWSSNYDRTKWEAHEIAKEYAARGLPVVIVQPSVIYGPGDTGSSLGQLTRQIIDGRPTLGPRGGGSSWSHVEDVARGHVLAMEKGRDGESYILAGEQAPYADVFGWVKEDAGARTPVILLPRPLIRAFAALTWQLERFVPFPQAMTAEAARAGMGTYYGSSAKAENELGWTHRPVREGIRETVEAELAQRR</sequence>
<dbReference type="PANTHER" id="PTHR48079:SF6">
    <property type="entry name" value="NAD(P)-BINDING DOMAIN-CONTAINING PROTEIN-RELATED"/>
    <property type="match status" value="1"/>
</dbReference>
<dbReference type="RefSeq" id="WP_344772773.1">
    <property type="nucleotide sequence ID" value="NZ_BAABAH010000002.1"/>
</dbReference>
<dbReference type="Proteomes" id="UP001501821">
    <property type="component" value="Unassembled WGS sequence"/>
</dbReference>
<evidence type="ECO:0000313" key="3">
    <source>
        <dbReference type="Proteomes" id="UP001501821"/>
    </source>
</evidence>
<accession>A0ABP7I6M0</accession>
<evidence type="ECO:0000313" key="2">
    <source>
        <dbReference type="EMBL" id="GAA3808555.1"/>
    </source>
</evidence>
<proteinExistence type="predicted"/>